<proteinExistence type="predicted"/>
<reference evidence="2" key="2">
    <citation type="journal article" date="2020" name="Int. J. Syst. Evol. Microbiol.">
        <title>Genomic insights into a novel species Rhodoferax aquaticus sp. nov., isolated from freshwater.</title>
        <authorList>
            <person name="Li T."/>
            <person name="Zhuo Y."/>
            <person name="Jin C.Z."/>
            <person name="Wu X."/>
            <person name="Ko S.R."/>
            <person name="Jin F.J."/>
            <person name="Ahn C.Y."/>
            <person name="Oh H.M."/>
            <person name="Lee H.G."/>
            <person name="Jin L."/>
        </authorList>
    </citation>
    <scope>NUCLEOTIDE SEQUENCE [LARGE SCALE GENOMIC DNA]</scope>
    <source>
        <strain evidence="2">Gr-4</strain>
    </source>
</reference>
<name>A0A515EPS3_9BURK</name>
<dbReference type="InterPro" id="IPR010732">
    <property type="entry name" value="T6SS_TssG-like"/>
</dbReference>
<dbReference type="RefSeq" id="WP_142811807.1">
    <property type="nucleotide sequence ID" value="NZ_CP036282.1"/>
</dbReference>
<sequence length="380" mass="42214">MKPVQHNTLQDAQARPWAHGFMPLLRRLSAWYAQRPRVGQAERPQQEPYRLGQQASLTFAVREIASVHTGPSRTHIKLFGLGSLGPNGSLPIHVTELVRERVEAKRDTTLADFLDLFHHRAFTHFYRAWAQSQSAAGLDRPAEETFTPYIARLGADEPSQVQHSALAPHARWASVAHRVRAPRNPEGLIRTLSHYFGVPVRMQEFCLQWMPLEPQDLCQLGRPLQSSLLGQGAVIGEVVPDRQSRFRLIIGPLDLPGYLRLTPQGAPRPGSVEQATTSRTAADTVCDLGALIELVRSFIGFEYVWEVELLVDRQAAPASTLGGTTPLGWSSWLGGSDDHVQGHKDKSSQLQSALRDPQSAISGMVLEPEHYASQLLHHAY</sequence>
<gene>
    <name evidence="1" type="primary">tssG</name>
    <name evidence="1" type="ORF">EXZ61_11105</name>
</gene>
<dbReference type="KEGG" id="rhg:EXZ61_11105"/>
<accession>A0A515EPS3</accession>
<dbReference type="EMBL" id="CP036282">
    <property type="protein sequence ID" value="QDL54671.1"/>
    <property type="molecule type" value="Genomic_DNA"/>
</dbReference>
<dbReference type="Proteomes" id="UP000317365">
    <property type="component" value="Chromosome"/>
</dbReference>
<dbReference type="Pfam" id="PF06996">
    <property type="entry name" value="T6SS_TssG"/>
    <property type="match status" value="1"/>
</dbReference>
<dbReference type="NCBIfam" id="TIGR03347">
    <property type="entry name" value="VI_chp_1"/>
    <property type="match status" value="1"/>
</dbReference>
<reference evidence="2" key="1">
    <citation type="submission" date="2019-02" db="EMBL/GenBank/DDBJ databases">
        <title>Complete genome sequence of Rhodoferax sp. Gr-4.</title>
        <authorList>
            <person name="Jin L."/>
        </authorList>
    </citation>
    <scope>NUCLEOTIDE SEQUENCE [LARGE SCALE GENOMIC DNA]</scope>
    <source>
        <strain evidence="2">Gr-4</strain>
    </source>
</reference>
<evidence type="ECO:0000313" key="2">
    <source>
        <dbReference type="Proteomes" id="UP000317365"/>
    </source>
</evidence>
<organism evidence="1 2">
    <name type="scientific">Rhodoferax aquaticus</name>
    <dbReference type="NCBI Taxonomy" id="2527691"/>
    <lineage>
        <taxon>Bacteria</taxon>
        <taxon>Pseudomonadati</taxon>
        <taxon>Pseudomonadota</taxon>
        <taxon>Betaproteobacteria</taxon>
        <taxon>Burkholderiales</taxon>
        <taxon>Comamonadaceae</taxon>
        <taxon>Rhodoferax</taxon>
    </lineage>
</organism>
<protein>
    <submittedName>
        <fullName evidence="1">Type VI secretion system baseplate subunit TssG</fullName>
    </submittedName>
</protein>
<evidence type="ECO:0000313" key="1">
    <source>
        <dbReference type="EMBL" id="QDL54671.1"/>
    </source>
</evidence>
<keyword evidence="2" id="KW-1185">Reference proteome</keyword>
<dbReference type="PANTHER" id="PTHR35564:SF4">
    <property type="entry name" value="CYTOPLASMIC PROTEIN"/>
    <property type="match status" value="1"/>
</dbReference>
<dbReference type="PANTHER" id="PTHR35564">
    <property type="match status" value="1"/>
</dbReference>
<dbReference type="AlphaFoldDB" id="A0A515EPS3"/>